<evidence type="ECO:0000256" key="4">
    <source>
        <dbReference type="ARBA" id="ARBA00023136"/>
    </source>
</evidence>
<keyword evidence="3 5" id="KW-1133">Transmembrane helix</keyword>
<feature type="transmembrane region" description="Helical" evidence="5">
    <location>
        <begin position="387"/>
        <end position="410"/>
    </location>
</feature>
<evidence type="ECO:0000256" key="3">
    <source>
        <dbReference type="ARBA" id="ARBA00022989"/>
    </source>
</evidence>
<feature type="transmembrane region" description="Helical" evidence="5">
    <location>
        <begin position="280"/>
        <end position="300"/>
    </location>
</feature>
<dbReference type="PANTHER" id="PTHR11785">
    <property type="entry name" value="AMINO ACID TRANSPORTER"/>
    <property type="match status" value="1"/>
</dbReference>
<feature type="transmembrane region" description="Helical" evidence="5">
    <location>
        <begin position="355"/>
        <end position="375"/>
    </location>
</feature>
<accession>A0ABV8JAC0</accession>
<proteinExistence type="predicted"/>
<comment type="caution">
    <text evidence="6">The sequence shown here is derived from an EMBL/GenBank/DDBJ whole genome shotgun (WGS) entry which is preliminary data.</text>
</comment>
<evidence type="ECO:0000313" key="6">
    <source>
        <dbReference type="EMBL" id="MFC4075827.1"/>
    </source>
</evidence>
<feature type="transmembrane region" description="Helical" evidence="5">
    <location>
        <begin position="45"/>
        <end position="67"/>
    </location>
</feature>
<evidence type="ECO:0000256" key="1">
    <source>
        <dbReference type="ARBA" id="ARBA00004141"/>
    </source>
</evidence>
<feature type="transmembrane region" description="Helical" evidence="5">
    <location>
        <begin position="416"/>
        <end position="433"/>
    </location>
</feature>
<feature type="transmembrane region" description="Helical" evidence="5">
    <location>
        <begin position="101"/>
        <end position="123"/>
    </location>
</feature>
<keyword evidence="7" id="KW-1185">Reference proteome</keyword>
<evidence type="ECO:0000256" key="5">
    <source>
        <dbReference type="SAM" id="Phobius"/>
    </source>
</evidence>
<dbReference type="Proteomes" id="UP001595843">
    <property type="component" value="Unassembled WGS sequence"/>
</dbReference>
<feature type="transmembrane region" description="Helical" evidence="5">
    <location>
        <begin position="195"/>
        <end position="217"/>
    </location>
</feature>
<sequence length="439" mass="46447">MQLSSENQLKKEIGFSFALSLVVGTVIGSGVFVKPGVVIDYAGGSSTALLAWVLAGILTLASGLTIAEVSAQIPKTGGLYVYMEEVYGKVVGYLSGWMQTIIYSPAIIGALGLYFGSLVTGLFGWQKAWGVWIGIGTVLFLSVVNSLGTRLGGIVQTILTAAKLVPIALIIFFGLWKGETPILGMGSGTSTEISLGTAILACLFAYDGWILVGSVGGEMKNPAKLLPKVIFAGIALVTAVYLLVNVALLHVLPADQIVQLGENAAGQAAAVLFGSLGGKLVTVGIIVSIFGALNGKVLAFPRVPFAMAERGQLPFSRLLSWVHPSAGTPVAAIAFQALIAVVMMLVSDPDKLSEISVFSIFFFYILAFIAVFILRRRKEGANRPYSVPFYPVVPILAILGSAFVVVTTLLEQPMDSLLAILTTLCGLPLYWLLTRRNRT</sequence>
<name>A0ABV8JAC0_9BACL</name>
<gene>
    <name evidence="6" type="ORF">ACFOUO_03285</name>
</gene>
<dbReference type="InterPro" id="IPR002293">
    <property type="entry name" value="AA/rel_permease1"/>
</dbReference>
<dbReference type="PANTHER" id="PTHR11785:SF512">
    <property type="entry name" value="SOBREMESA, ISOFORM B"/>
    <property type="match status" value="1"/>
</dbReference>
<reference evidence="7" key="1">
    <citation type="journal article" date="2019" name="Int. J. Syst. Evol. Microbiol.">
        <title>The Global Catalogue of Microorganisms (GCM) 10K type strain sequencing project: providing services to taxonomists for standard genome sequencing and annotation.</title>
        <authorList>
            <consortium name="The Broad Institute Genomics Platform"/>
            <consortium name="The Broad Institute Genome Sequencing Center for Infectious Disease"/>
            <person name="Wu L."/>
            <person name="Ma J."/>
        </authorList>
    </citation>
    <scope>NUCLEOTIDE SEQUENCE [LARGE SCALE GENOMIC DNA]</scope>
    <source>
        <strain evidence="7">IBRC-M 10813</strain>
    </source>
</reference>
<dbReference type="PIRSF" id="PIRSF006060">
    <property type="entry name" value="AA_transporter"/>
    <property type="match status" value="1"/>
</dbReference>
<dbReference type="EMBL" id="JBHSAP010000007">
    <property type="protein sequence ID" value="MFC4075827.1"/>
    <property type="molecule type" value="Genomic_DNA"/>
</dbReference>
<dbReference type="InterPro" id="IPR050598">
    <property type="entry name" value="AminoAcid_Transporter"/>
</dbReference>
<feature type="transmembrane region" description="Helical" evidence="5">
    <location>
        <begin position="321"/>
        <end position="343"/>
    </location>
</feature>
<feature type="transmembrane region" description="Helical" evidence="5">
    <location>
        <begin position="229"/>
        <end position="252"/>
    </location>
</feature>
<keyword evidence="2 5" id="KW-0812">Transmembrane</keyword>
<evidence type="ECO:0000256" key="2">
    <source>
        <dbReference type="ARBA" id="ARBA00022692"/>
    </source>
</evidence>
<dbReference type="Pfam" id="PF13520">
    <property type="entry name" value="AA_permease_2"/>
    <property type="match status" value="1"/>
</dbReference>
<feature type="transmembrane region" description="Helical" evidence="5">
    <location>
        <begin position="129"/>
        <end position="147"/>
    </location>
</feature>
<keyword evidence="4 5" id="KW-0472">Membrane</keyword>
<comment type="subcellular location">
    <subcellularLocation>
        <location evidence="1">Membrane</location>
        <topology evidence="1">Multi-pass membrane protein</topology>
    </subcellularLocation>
</comment>
<protein>
    <submittedName>
        <fullName evidence="6">APC family permease</fullName>
    </submittedName>
</protein>
<feature type="transmembrane region" description="Helical" evidence="5">
    <location>
        <begin position="154"/>
        <end position="175"/>
    </location>
</feature>
<evidence type="ECO:0000313" key="7">
    <source>
        <dbReference type="Proteomes" id="UP001595843"/>
    </source>
</evidence>
<organism evidence="6 7">
    <name type="scientific">Salinithrix halophila</name>
    <dbReference type="NCBI Taxonomy" id="1485204"/>
    <lineage>
        <taxon>Bacteria</taxon>
        <taxon>Bacillati</taxon>
        <taxon>Bacillota</taxon>
        <taxon>Bacilli</taxon>
        <taxon>Bacillales</taxon>
        <taxon>Thermoactinomycetaceae</taxon>
        <taxon>Salinithrix</taxon>
    </lineage>
</organism>
<dbReference type="Gene3D" id="1.20.1740.10">
    <property type="entry name" value="Amino acid/polyamine transporter I"/>
    <property type="match status" value="1"/>
</dbReference>
<feature type="transmembrane region" description="Helical" evidence="5">
    <location>
        <begin position="12"/>
        <end position="33"/>
    </location>
</feature>
<dbReference type="RefSeq" id="WP_380702115.1">
    <property type="nucleotide sequence ID" value="NZ_JBHSAP010000007.1"/>
</dbReference>